<dbReference type="SUPFAM" id="SSF53383">
    <property type="entry name" value="PLP-dependent transferases"/>
    <property type="match status" value="1"/>
</dbReference>
<keyword evidence="4" id="KW-0808">Transferase</keyword>
<evidence type="ECO:0000256" key="6">
    <source>
        <dbReference type="ARBA" id="ARBA00029440"/>
    </source>
</evidence>
<dbReference type="Gene3D" id="3.40.640.10">
    <property type="entry name" value="Type I PLP-dependent aspartate aminotransferase-like (Major domain)"/>
    <property type="match status" value="1"/>
</dbReference>
<dbReference type="Gene3D" id="3.90.1150.10">
    <property type="entry name" value="Aspartate Aminotransferase, domain 1"/>
    <property type="match status" value="1"/>
</dbReference>
<dbReference type="PANTHER" id="PTHR11986:SF79">
    <property type="entry name" value="ACETYLORNITHINE AMINOTRANSFERASE, MITOCHONDRIAL"/>
    <property type="match status" value="1"/>
</dbReference>
<dbReference type="InterPro" id="IPR049704">
    <property type="entry name" value="Aminotrans_3_PPA_site"/>
</dbReference>
<dbReference type="Proteomes" id="UP001478817">
    <property type="component" value="Unassembled WGS sequence"/>
</dbReference>
<sequence>MPDFATVPADVVSADETYLMHTYGRLPVELVSAKGAVLTDSTGKDYLDFLGGIGCASLGHCHPAVVAAVRDQAEKLWQVGNYFYIENRNEAAQAISGLLSTVTDESGHVEGSTGTTWRTFFGNSGAEANEGAIKVARRWGEVKLGGAAGIVSAHKSFHGRTLATLAATGQDVFHKSFQPLPAGFASVDLNDIDALREAVENPAPSCGPVCAVMLECVQGEGGVWPATYDYLRAVSDLCHEKGILLVIDEVQTGFFRCGAPFSFQRAGIEPDVVSMAKGIADGFPMGAVAARAEVADFMRPGDHGSTFGGSALAMAACRATLCALVEEDMGEHVIATGKHLRHRLEAMPHVTEVRGRGLMRGAQLDVPVATALVDEGLAEGLVLNHIGDSILRFLPPLCITDEQVDEGMDRLEALLAKH</sequence>
<evidence type="ECO:0000313" key="9">
    <source>
        <dbReference type="Proteomes" id="UP001478817"/>
    </source>
</evidence>
<comment type="pathway">
    <text evidence="6">Amino-acid biosynthesis.</text>
</comment>
<name>A0ABV1IG14_9ACTN</name>
<dbReference type="NCBIfam" id="TIGR00707">
    <property type="entry name" value="argD"/>
    <property type="match status" value="1"/>
</dbReference>
<dbReference type="EMBL" id="JBBNGS010000003">
    <property type="protein sequence ID" value="MEQ2637250.1"/>
    <property type="molecule type" value="Genomic_DNA"/>
</dbReference>
<dbReference type="PROSITE" id="PS00600">
    <property type="entry name" value="AA_TRANSFER_CLASS_3"/>
    <property type="match status" value="1"/>
</dbReference>
<reference evidence="8 9" key="1">
    <citation type="submission" date="2024-04" db="EMBL/GenBank/DDBJ databases">
        <title>Human intestinal bacterial collection.</title>
        <authorList>
            <person name="Pauvert C."/>
            <person name="Hitch T.C.A."/>
            <person name="Clavel T."/>
        </authorList>
    </citation>
    <scope>NUCLEOTIDE SEQUENCE [LARGE SCALE GENOMIC DNA]</scope>
    <source>
        <strain evidence="8 9">CLA-AA-H197</strain>
    </source>
</reference>
<dbReference type="InterPro" id="IPR015421">
    <property type="entry name" value="PyrdxlP-dep_Trfase_major"/>
</dbReference>
<keyword evidence="2" id="KW-0032">Aminotransferase</keyword>
<dbReference type="InterPro" id="IPR050103">
    <property type="entry name" value="Class-III_PLP-dep_AT"/>
</dbReference>
<dbReference type="RefSeq" id="WP_349181696.1">
    <property type="nucleotide sequence ID" value="NZ_JBBNGS010000003.1"/>
</dbReference>
<keyword evidence="5 7" id="KW-0663">Pyridoxal phosphate</keyword>
<evidence type="ECO:0000256" key="1">
    <source>
        <dbReference type="ARBA" id="ARBA00001933"/>
    </source>
</evidence>
<dbReference type="Pfam" id="PF00202">
    <property type="entry name" value="Aminotran_3"/>
    <property type="match status" value="1"/>
</dbReference>
<evidence type="ECO:0000256" key="7">
    <source>
        <dbReference type="RuleBase" id="RU003560"/>
    </source>
</evidence>
<proteinExistence type="inferred from homology"/>
<accession>A0ABV1IG14</accession>
<comment type="cofactor">
    <cofactor evidence="1">
        <name>pyridoxal 5'-phosphate</name>
        <dbReference type="ChEBI" id="CHEBI:597326"/>
    </cofactor>
</comment>
<dbReference type="CDD" id="cd00610">
    <property type="entry name" value="OAT_like"/>
    <property type="match status" value="1"/>
</dbReference>
<evidence type="ECO:0000256" key="2">
    <source>
        <dbReference type="ARBA" id="ARBA00022576"/>
    </source>
</evidence>
<dbReference type="InterPro" id="IPR015424">
    <property type="entry name" value="PyrdxlP-dep_Trfase"/>
</dbReference>
<dbReference type="InterPro" id="IPR005814">
    <property type="entry name" value="Aminotrans_3"/>
</dbReference>
<dbReference type="InterPro" id="IPR004636">
    <property type="entry name" value="AcOrn/SuccOrn_fam"/>
</dbReference>
<comment type="similarity">
    <text evidence="7">Belongs to the class-III pyridoxal-phosphate-dependent aminotransferase family.</text>
</comment>
<dbReference type="InterPro" id="IPR015422">
    <property type="entry name" value="PyrdxlP-dep_Trfase_small"/>
</dbReference>
<evidence type="ECO:0000256" key="5">
    <source>
        <dbReference type="ARBA" id="ARBA00022898"/>
    </source>
</evidence>
<evidence type="ECO:0000256" key="3">
    <source>
        <dbReference type="ARBA" id="ARBA00022605"/>
    </source>
</evidence>
<gene>
    <name evidence="8" type="ORF">AAAT05_02650</name>
</gene>
<organism evidence="8 9">
    <name type="scientific">Paratractidigestivibacter faecalis</name>
    <dbReference type="NCBI Taxonomy" id="2292441"/>
    <lineage>
        <taxon>Bacteria</taxon>
        <taxon>Bacillati</taxon>
        <taxon>Actinomycetota</taxon>
        <taxon>Coriobacteriia</taxon>
        <taxon>Coriobacteriales</taxon>
        <taxon>Atopobiaceae</taxon>
        <taxon>Paratractidigestivibacter</taxon>
    </lineage>
</organism>
<evidence type="ECO:0000313" key="8">
    <source>
        <dbReference type="EMBL" id="MEQ2637250.1"/>
    </source>
</evidence>
<dbReference type="PIRSF" id="PIRSF000521">
    <property type="entry name" value="Transaminase_4ab_Lys_Orn"/>
    <property type="match status" value="1"/>
</dbReference>
<dbReference type="PANTHER" id="PTHR11986">
    <property type="entry name" value="AMINOTRANSFERASE CLASS III"/>
    <property type="match status" value="1"/>
</dbReference>
<evidence type="ECO:0000256" key="4">
    <source>
        <dbReference type="ARBA" id="ARBA00022679"/>
    </source>
</evidence>
<comment type="caution">
    <text evidence="8">The sequence shown here is derived from an EMBL/GenBank/DDBJ whole genome shotgun (WGS) entry which is preliminary data.</text>
</comment>
<protein>
    <submittedName>
        <fullName evidence="8">Acetylornithine/succinylornithine family transaminase</fullName>
    </submittedName>
</protein>
<keyword evidence="9" id="KW-1185">Reference proteome</keyword>
<keyword evidence="3" id="KW-0028">Amino-acid biosynthesis</keyword>